<keyword evidence="11" id="KW-1185">Reference proteome</keyword>
<dbReference type="GO" id="GO:0098803">
    <property type="term" value="C:respiratory chain complex"/>
    <property type="evidence" value="ECO:0007669"/>
    <property type="project" value="EnsemblFungi"/>
</dbReference>
<dbReference type="GeneID" id="11533339"/>
<dbReference type="STRING" id="1071381.G8BZ39"/>
<dbReference type="Proteomes" id="UP000005666">
    <property type="component" value="Chromosome 11"/>
</dbReference>
<feature type="coiled-coil region" evidence="7">
    <location>
        <begin position="136"/>
        <end position="163"/>
    </location>
</feature>
<comment type="subcellular location">
    <subcellularLocation>
        <location evidence="1">Mitochondrion membrane</location>
    </subcellularLocation>
</comment>
<dbReference type="OrthoDB" id="6604018at2759"/>
<feature type="transmembrane region" description="Helical" evidence="8">
    <location>
        <begin position="66"/>
        <end position="87"/>
    </location>
</feature>
<accession>G8BZ39</accession>
<evidence type="ECO:0000259" key="9">
    <source>
        <dbReference type="PROSITE" id="PS51503"/>
    </source>
</evidence>
<dbReference type="KEGG" id="tpf:TPHA_0K00330"/>
<dbReference type="PROSITE" id="PS51503">
    <property type="entry name" value="HIG1"/>
    <property type="match status" value="1"/>
</dbReference>
<protein>
    <recommendedName>
        <fullName evidence="2">Respiratory supercomplex factor 1, mitochondrial</fullName>
    </recommendedName>
</protein>
<dbReference type="GO" id="GO:0005743">
    <property type="term" value="C:mitochondrial inner membrane"/>
    <property type="evidence" value="ECO:0007669"/>
    <property type="project" value="EnsemblFungi"/>
</dbReference>
<evidence type="ECO:0000256" key="6">
    <source>
        <dbReference type="ARBA" id="ARBA00023136"/>
    </source>
</evidence>
<proteinExistence type="predicted"/>
<feature type="domain" description="HIG1" evidence="9">
    <location>
        <begin position="7"/>
        <end position="98"/>
    </location>
</feature>
<dbReference type="OMA" id="EKRALWF"/>
<dbReference type="HOGENOM" id="CLU_087356_1_0_1"/>
<evidence type="ECO:0000256" key="5">
    <source>
        <dbReference type="ARBA" id="ARBA00023128"/>
    </source>
</evidence>
<keyword evidence="6 8" id="KW-0472">Membrane</keyword>
<sequence length="170" mass="18935">MSLPSSFDFTSPATKDVKEMTFGEKILFKSKQQPWVPIGCLLTTGAVVMAALQMRRGNRRLAQLSFRWRVAFQAATLVTLIAGSAYYGELGELGGGGNAAVAAEERLRAKAKMREQLWVQELERREQETEQRRAKAAFFRQQALAHEQQTQQLEQEIAALESRSASSGAK</sequence>
<dbReference type="eggNOG" id="KOG4431">
    <property type="taxonomic scope" value="Eukaryota"/>
</dbReference>
<dbReference type="GO" id="GO:0033617">
    <property type="term" value="P:mitochondrial respiratory chain complex IV assembly"/>
    <property type="evidence" value="ECO:0007669"/>
    <property type="project" value="EnsemblFungi"/>
</dbReference>
<keyword evidence="3 8" id="KW-0812">Transmembrane</keyword>
<evidence type="ECO:0000256" key="4">
    <source>
        <dbReference type="ARBA" id="ARBA00022989"/>
    </source>
</evidence>
<dbReference type="Gene3D" id="6.10.140.1320">
    <property type="match status" value="1"/>
</dbReference>
<dbReference type="AlphaFoldDB" id="G8BZ39"/>
<evidence type="ECO:0000313" key="10">
    <source>
        <dbReference type="EMBL" id="CCE65167.1"/>
    </source>
</evidence>
<dbReference type="EMBL" id="HE612866">
    <property type="protein sequence ID" value="CCE65167.1"/>
    <property type="molecule type" value="Genomic_DNA"/>
</dbReference>
<dbReference type="InterPro" id="IPR007667">
    <property type="entry name" value="Hypoxia_induced_domain"/>
</dbReference>
<dbReference type="Pfam" id="PF04588">
    <property type="entry name" value="HIG_1_N"/>
    <property type="match status" value="1"/>
</dbReference>
<reference evidence="10 11" key="1">
    <citation type="journal article" date="2011" name="Proc. Natl. Acad. Sci. U.S.A.">
        <title>Evolutionary erosion of yeast sex chromosomes by mating-type switching accidents.</title>
        <authorList>
            <person name="Gordon J.L."/>
            <person name="Armisen D."/>
            <person name="Proux-Wera E."/>
            <person name="Oheigeartaigh S.S."/>
            <person name="Byrne K.P."/>
            <person name="Wolfe K.H."/>
        </authorList>
    </citation>
    <scope>NUCLEOTIDE SEQUENCE [LARGE SCALE GENOMIC DNA]</scope>
    <source>
        <strain evidence="11">ATCC 24235 / CBS 4417 / NBRC 1672 / NRRL Y-8282 / UCD 70-5</strain>
    </source>
</reference>
<evidence type="ECO:0000256" key="3">
    <source>
        <dbReference type="ARBA" id="ARBA00022692"/>
    </source>
</evidence>
<organism evidence="10 11">
    <name type="scientific">Tetrapisispora phaffii (strain ATCC 24235 / CBS 4417 / NBRC 1672 / NRRL Y-8282 / UCD 70-5)</name>
    <name type="common">Yeast</name>
    <name type="synonym">Fabospora phaffii</name>
    <dbReference type="NCBI Taxonomy" id="1071381"/>
    <lineage>
        <taxon>Eukaryota</taxon>
        <taxon>Fungi</taxon>
        <taxon>Dikarya</taxon>
        <taxon>Ascomycota</taxon>
        <taxon>Saccharomycotina</taxon>
        <taxon>Saccharomycetes</taxon>
        <taxon>Saccharomycetales</taxon>
        <taxon>Saccharomycetaceae</taxon>
        <taxon>Tetrapisispora</taxon>
    </lineage>
</organism>
<dbReference type="PANTHER" id="PTHR12297">
    <property type="entry name" value="HYPOXIA-INDUCBILE GENE 1 HIG1 -RELATED"/>
    <property type="match status" value="1"/>
</dbReference>
<dbReference type="InterPro" id="IPR050355">
    <property type="entry name" value="RCF1"/>
</dbReference>
<dbReference type="RefSeq" id="XP_003687601.1">
    <property type="nucleotide sequence ID" value="XM_003687553.1"/>
</dbReference>
<keyword evidence="7" id="KW-0175">Coiled coil</keyword>
<evidence type="ECO:0000256" key="8">
    <source>
        <dbReference type="SAM" id="Phobius"/>
    </source>
</evidence>
<dbReference type="GO" id="GO:0010155">
    <property type="term" value="P:regulation of proton transport"/>
    <property type="evidence" value="ECO:0007669"/>
    <property type="project" value="EnsemblFungi"/>
</dbReference>
<evidence type="ECO:0000256" key="1">
    <source>
        <dbReference type="ARBA" id="ARBA00004325"/>
    </source>
</evidence>
<keyword evidence="5" id="KW-0496">Mitochondrion</keyword>
<evidence type="ECO:0000256" key="2">
    <source>
        <dbReference type="ARBA" id="ARBA00013887"/>
    </source>
</evidence>
<evidence type="ECO:0000256" key="7">
    <source>
        <dbReference type="SAM" id="Coils"/>
    </source>
</evidence>
<gene>
    <name evidence="10" type="primary">TPHA0K00330</name>
    <name evidence="10" type="ordered locus">TPHA_0K00330</name>
</gene>
<feature type="transmembrane region" description="Helical" evidence="8">
    <location>
        <begin position="35"/>
        <end position="54"/>
    </location>
</feature>
<name>G8BZ39_TETPH</name>
<dbReference type="PANTHER" id="PTHR12297:SF3">
    <property type="entry name" value="HIG1 DOMAIN FAMILY MEMBER 1A"/>
    <property type="match status" value="1"/>
</dbReference>
<keyword evidence="4 8" id="KW-1133">Transmembrane helix</keyword>
<evidence type="ECO:0000313" key="11">
    <source>
        <dbReference type="Proteomes" id="UP000005666"/>
    </source>
</evidence>
<dbReference type="GO" id="GO:0097250">
    <property type="term" value="P:mitochondrial respirasome assembly"/>
    <property type="evidence" value="ECO:0007669"/>
    <property type="project" value="EnsemblFungi"/>
</dbReference>